<dbReference type="CDD" id="cd00397">
    <property type="entry name" value="DNA_BRE_C"/>
    <property type="match status" value="1"/>
</dbReference>
<protein>
    <submittedName>
        <fullName evidence="3">Phage integrase</fullName>
    </submittedName>
</protein>
<dbReference type="AlphaFoldDB" id="M0M464"/>
<dbReference type="Proteomes" id="UP000011607">
    <property type="component" value="Unassembled WGS sequence"/>
</dbReference>
<dbReference type="eggNOG" id="arCOG01242">
    <property type="taxonomic scope" value="Archaea"/>
</dbReference>
<keyword evidence="1" id="KW-0233">DNA recombination</keyword>
<sequence>MDREDIPTKDEVKQLMSAALNDRDRAIIAVLADTGMRLKELRYLQRKDVEFDKAGIAVMTPTAKQGVENPRDRMRRNRLTFSRPAMQTWYENHPRVEPDAALFCRLRSPYTDVTARGLQAMFYRLVDRAGLPAERQDRLSLHKFRHLSITEDRQKAFMRDSYVAKKHGHVDTTMLRRYDHLTSDDVDKAQVKAMVERGDLPPDALTEIEGGENGEDALNLVSCPNCGHAAAPDKALCPRCNQALDADTADKLDQLLTALRNYMDAQGVPDEIADLVDEDTS</sequence>
<feature type="domain" description="Tyr recombinase" evidence="2">
    <location>
        <begin position="2"/>
        <end position="193"/>
    </location>
</feature>
<dbReference type="PANTHER" id="PTHR30349:SF87">
    <property type="entry name" value="TRANSPOSASE A"/>
    <property type="match status" value="1"/>
</dbReference>
<reference evidence="3 4" key="1">
    <citation type="journal article" date="2014" name="PLoS Genet.">
        <title>Phylogenetically driven sequencing of extremely halophilic archaea reveals strategies for static and dynamic osmo-response.</title>
        <authorList>
            <person name="Becker E.A."/>
            <person name="Seitzer P.M."/>
            <person name="Tritt A."/>
            <person name="Larsen D."/>
            <person name="Krusor M."/>
            <person name="Yao A.I."/>
            <person name="Wu D."/>
            <person name="Madern D."/>
            <person name="Eisen J.A."/>
            <person name="Darling A.E."/>
            <person name="Facciotti M.T."/>
        </authorList>
    </citation>
    <scope>NUCLEOTIDE SEQUENCE [LARGE SCALE GENOMIC DNA]</scope>
    <source>
        <strain evidence="3 4">JCM 10879</strain>
    </source>
</reference>
<dbReference type="SUPFAM" id="SSF56349">
    <property type="entry name" value="DNA breaking-rejoining enzymes"/>
    <property type="match status" value="1"/>
</dbReference>
<dbReference type="OrthoDB" id="144892at2157"/>
<dbReference type="STRING" id="1227454.C446_08826"/>
<dbReference type="PANTHER" id="PTHR30349">
    <property type="entry name" value="PHAGE INTEGRASE-RELATED"/>
    <property type="match status" value="1"/>
</dbReference>
<keyword evidence="4" id="KW-1185">Reference proteome</keyword>
<organism evidence="3 4">
    <name type="scientific">Halobiforma nitratireducens JCM 10879</name>
    <dbReference type="NCBI Taxonomy" id="1227454"/>
    <lineage>
        <taxon>Archaea</taxon>
        <taxon>Methanobacteriati</taxon>
        <taxon>Methanobacteriota</taxon>
        <taxon>Stenosarchaea group</taxon>
        <taxon>Halobacteria</taxon>
        <taxon>Halobacteriales</taxon>
        <taxon>Natrialbaceae</taxon>
        <taxon>Halobiforma</taxon>
    </lineage>
</organism>
<dbReference type="InterPro" id="IPR013762">
    <property type="entry name" value="Integrase-like_cat_sf"/>
</dbReference>
<gene>
    <name evidence="3" type="ORF">C446_08826</name>
</gene>
<proteinExistence type="predicted"/>
<comment type="caution">
    <text evidence="3">The sequence shown here is derived from an EMBL/GenBank/DDBJ whole genome shotgun (WGS) entry which is preliminary data.</text>
</comment>
<dbReference type="GO" id="GO:0003677">
    <property type="term" value="F:DNA binding"/>
    <property type="evidence" value="ECO:0007669"/>
    <property type="project" value="InterPro"/>
</dbReference>
<dbReference type="RefSeq" id="WP_006672687.1">
    <property type="nucleotide sequence ID" value="NZ_AOMA01000085.1"/>
</dbReference>
<dbReference type="InterPro" id="IPR002104">
    <property type="entry name" value="Integrase_catalytic"/>
</dbReference>
<evidence type="ECO:0000313" key="4">
    <source>
        <dbReference type="Proteomes" id="UP000011607"/>
    </source>
</evidence>
<evidence type="ECO:0000259" key="2">
    <source>
        <dbReference type="PROSITE" id="PS51898"/>
    </source>
</evidence>
<dbReference type="GO" id="GO:0015074">
    <property type="term" value="P:DNA integration"/>
    <property type="evidence" value="ECO:0007669"/>
    <property type="project" value="InterPro"/>
</dbReference>
<evidence type="ECO:0000256" key="1">
    <source>
        <dbReference type="ARBA" id="ARBA00023172"/>
    </source>
</evidence>
<dbReference type="Gene3D" id="1.10.443.10">
    <property type="entry name" value="Intergrase catalytic core"/>
    <property type="match status" value="1"/>
</dbReference>
<evidence type="ECO:0000313" key="3">
    <source>
        <dbReference type="EMBL" id="EMA39160.1"/>
    </source>
</evidence>
<dbReference type="InterPro" id="IPR011010">
    <property type="entry name" value="DNA_brk_join_enz"/>
</dbReference>
<dbReference type="PROSITE" id="PS51898">
    <property type="entry name" value="TYR_RECOMBINASE"/>
    <property type="match status" value="1"/>
</dbReference>
<dbReference type="GO" id="GO:0006310">
    <property type="term" value="P:DNA recombination"/>
    <property type="evidence" value="ECO:0007669"/>
    <property type="project" value="UniProtKB-KW"/>
</dbReference>
<dbReference type="Pfam" id="PF00589">
    <property type="entry name" value="Phage_integrase"/>
    <property type="match status" value="1"/>
</dbReference>
<dbReference type="EMBL" id="AOMA01000085">
    <property type="protein sequence ID" value="EMA39160.1"/>
    <property type="molecule type" value="Genomic_DNA"/>
</dbReference>
<name>M0M464_9EURY</name>
<dbReference type="InterPro" id="IPR050090">
    <property type="entry name" value="Tyrosine_recombinase_XerCD"/>
</dbReference>
<accession>M0M464</accession>